<dbReference type="GO" id="GO:0009007">
    <property type="term" value="F:site-specific DNA-methyltransferase (adenine-specific) activity"/>
    <property type="evidence" value="ECO:0007669"/>
    <property type="project" value="UniProtKB-EC"/>
</dbReference>
<dbReference type="SUPFAM" id="SSF53335">
    <property type="entry name" value="S-adenosyl-L-methionine-dependent methyltransferases"/>
    <property type="match status" value="1"/>
</dbReference>
<keyword evidence="3" id="KW-0808">Transferase</keyword>
<name>A0A2P4UM28_9ACTN</name>
<evidence type="ECO:0000256" key="3">
    <source>
        <dbReference type="ARBA" id="ARBA00022679"/>
    </source>
</evidence>
<evidence type="ECO:0000256" key="4">
    <source>
        <dbReference type="ARBA" id="ARBA00047942"/>
    </source>
</evidence>
<dbReference type="GO" id="GO:0032259">
    <property type="term" value="P:methylation"/>
    <property type="evidence" value="ECO:0007669"/>
    <property type="project" value="UniProtKB-KW"/>
</dbReference>
<accession>A0A2P4UM28</accession>
<comment type="caution">
    <text evidence="5">The sequence shown here is derived from an EMBL/GenBank/DDBJ whole genome shotgun (WGS) entry which is preliminary data.</text>
</comment>
<gene>
    <name evidence="5" type="ORF">BTM25_04900</name>
</gene>
<proteinExistence type="predicted"/>
<dbReference type="EMBL" id="MTBP01000001">
    <property type="protein sequence ID" value="POM26102.1"/>
    <property type="molecule type" value="Genomic_DNA"/>
</dbReference>
<evidence type="ECO:0000256" key="2">
    <source>
        <dbReference type="ARBA" id="ARBA00022603"/>
    </source>
</evidence>
<reference evidence="5 6" key="1">
    <citation type="journal article" date="2017" name="Chemistry">
        <title>Isolation, Biosynthesis and Chemical Modifications of Rubterolones A-F: Rare Tropolone Alkaloids from Actinomadura sp. 5-2.</title>
        <authorList>
            <person name="Guo H."/>
            <person name="Benndorf R."/>
            <person name="Leichnitz D."/>
            <person name="Klassen J.L."/>
            <person name="Vollmers J."/>
            <person name="Gorls H."/>
            <person name="Steinacker M."/>
            <person name="Weigel C."/>
            <person name="Dahse H.M."/>
            <person name="Kaster A.K."/>
            <person name="de Beer Z.W."/>
            <person name="Poulsen M."/>
            <person name="Beemelmanns C."/>
        </authorList>
    </citation>
    <scope>NUCLEOTIDE SEQUENCE [LARGE SCALE GENOMIC DNA]</scope>
    <source>
        <strain evidence="5 6">5-2</strain>
    </source>
</reference>
<dbReference type="Proteomes" id="UP000242367">
    <property type="component" value="Unassembled WGS sequence"/>
</dbReference>
<evidence type="ECO:0000313" key="5">
    <source>
        <dbReference type="EMBL" id="POM26102.1"/>
    </source>
</evidence>
<dbReference type="Gene3D" id="3.40.50.150">
    <property type="entry name" value="Vaccinia Virus protein VP39"/>
    <property type="match status" value="2"/>
</dbReference>
<dbReference type="InterPro" id="IPR050953">
    <property type="entry name" value="N4_N6_ade-DNA_methylase"/>
</dbReference>
<sequence>MTYDSLVNRGEYFSAHYLAEVLPNELKKKDGIRARWAAREESGRPTPAAGLRALKSSYTKDRLSFSDTLDDIREGVVPKDPDGWRKALNELHGDVLRALGFSPVPRELTIVRGEKQHAVQVAHAEPTLIAVECGWAPDVDAAFDPDQAGLLLSPVELDGRERIVLGDKLATWLFGADEQVRFVLILAGGVVILADRLTWGEGRYLAVSLDVALGRGDNKELETIGALFGADSLLPPEEGGAEPLSELLDSSRQHAVGVSKELREGLRKSVEIIANEVLDRIREQGFRPEDIMEPNELGKELSREALRYLYRILFLLYAEARPELGILPTDDEAYVRGYSLARLGDLVVRDLVGEQPRRSVHLYESLDLLFQLVNGDHPSQRVARPRGSSDGEGLRFEPLKADLFEHRRTKLIGKDAIVLDDDDPDSPRIDTRLRNSALHKVLRLLMLTRGKRKERGGFISYAQLGINQLGAVYEGLMSYTGFIAKEELYEVAKNGDPKDGSWMITRSQMESGAYAEDVFVMQVDENGVRTNERVRYRAGAFVYRLAGRDRQTSASYYTPPSLTKVTVELALKERLDQDGTTTSAREILGWTICEPALGSGAFLNEAIDQVAAEYLKRRQNELDEELEPERYLEELQKVKAYIALHNSYGVDLNETAVELAEVSLWLNVMHPGLQAPWFGLHLRRGNSLIGAGRRVYEPEQLKKKAWLSTAPKDVPFRDGAVPDGRIHHFLLPASGWGAVAGEKEAKALAPDEAKRLADWRKRLLKDPSPKKKQGQKLTQVQRLQAIARRAEFLWDLVVKRLQISEREISRPITVWGADDLPQPQEAISRDAVLADLTAPGTPYWRLKTVMDVWCSLWFWPVDKAELLDGTAAAYSRFGEPESSIIEVTEPEAPESMDVGLPAVVEQDSLFGGETKQLPLTGSLATHRPGKNRSRPLDPVLSIIALADLDDWLDFAEAALGRADVPPGSIPSDVDSLGELSDYEDELPKWTGMDSADRLSERFPWLDTAQDIATEQGFFHWELQLAQIFRRGGFDLQMGNPPWVRPYWSEASAMAEIEPWFELSSKPPVSEWEARKRTILNDSDNRLFFLHEFANIVGVSRFLGNLATYEVLTGSGPNLYRAFMVRTWLNLHPCGISGLIHPDSHFSGAREGKLRAAAYRHLRLHAHFQNRRLLFAEIDWNIEYAIQIYGTARPVGFTHISWLYDTAPLVESFDHDGSGERPGIKHNGYWDLRPHRDRITWVDKQTLEEWRRLAGEVAAPTEETKLLYPVTVAENVAIAALSRTKRRLGDMNPRISSGFDETGAKKRGLIEWKTGFPVDWHDVIMRGPQFGAATAFAKQPPFTGRNDKQVDLEELSPNAIPSTDYQRATDLARFRQAQDQWEDHRQAVTEGGIASAPLGRTSEGRGEDTILRPYTDFYRLAWREMIPNNTERSIYAALIPPGPSHIHGVRSMAMIQDRATAAVAGFWTSLPIDYMLRVTGRGHLDVADARVIPAPDMQHPLIEELLLRTLRLNCLTYAYSTLWSQVYSDQWRADCWAMNSMDLPPLQLAGETWSPSTPLRTEAARRMAMVELDCLVSIMLEIDNDALTALYRARYPQMYVYESEMWFDSRGRRISENFNARGSKQQKETFSCLMEHLTDPGRMPPPQGYTGPFYKADREAEYRQAHAVFSERLERAKAEGWTPDEGSRA</sequence>
<comment type="catalytic activity">
    <reaction evidence="4">
        <text>a 2'-deoxyadenosine in DNA + S-adenosyl-L-methionine = an N(6)-methyl-2'-deoxyadenosine in DNA + S-adenosyl-L-homocysteine + H(+)</text>
        <dbReference type="Rhea" id="RHEA:15197"/>
        <dbReference type="Rhea" id="RHEA-COMP:12418"/>
        <dbReference type="Rhea" id="RHEA-COMP:12419"/>
        <dbReference type="ChEBI" id="CHEBI:15378"/>
        <dbReference type="ChEBI" id="CHEBI:57856"/>
        <dbReference type="ChEBI" id="CHEBI:59789"/>
        <dbReference type="ChEBI" id="CHEBI:90615"/>
        <dbReference type="ChEBI" id="CHEBI:90616"/>
        <dbReference type="EC" id="2.1.1.72"/>
    </reaction>
</comment>
<dbReference type="PANTHER" id="PTHR33841">
    <property type="entry name" value="DNA METHYLTRANSFERASE YEEA-RELATED"/>
    <property type="match status" value="1"/>
</dbReference>
<protein>
    <recommendedName>
        <fullName evidence="1">site-specific DNA-methyltransferase (adenine-specific)</fullName>
        <ecNumber evidence="1">2.1.1.72</ecNumber>
    </recommendedName>
</protein>
<evidence type="ECO:0000313" key="6">
    <source>
        <dbReference type="Proteomes" id="UP000242367"/>
    </source>
</evidence>
<dbReference type="InterPro" id="IPR029063">
    <property type="entry name" value="SAM-dependent_MTases_sf"/>
</dbReference>
<organism evidence="5 6">
    <name type="scientific">Actinomadura rubteroloni</name>
    <dbReference type="NCBI Taxonomy" id="1926885"/>
    <lineage>
        <taxon>Bacteria</taxon>
        <taxon>Bacillati</taxon>
        <taxon>Actinomycetota</taxon>
        <taxon>Actinomycetes</taxon>
        <taxon>Streptosporangiales</taxon>
        <taxon>Thermomonosporaceae</taxon>
        <taxon>Actinomadura</taxon>
    </lineage>
</organism>
<evidence type="ECO:0000256" key="1">
    <source>
        <dbReference type="ARBA" id="ARBA00011900"/>
    </source>
</evidence>
<keyword evidence="6" id="KW-1185">Reference proteome</keyword>
<dbReference type="RefSeq" id="WP_103561117.1">
    <property type="nucleotide sequence ID" value="NZ_MTBP01000001.1"/>
</dbReference>
<dbReference type="PANTHER" id="PTHR33841:SF1">
    <property type="entry name" value="DNA METHYLTRANSFERASE A"/>
    <property type="match status" value="1"/>
</dbReference>
<keyword evidence="2" id="KW-0489">Methyltransferase</keyword>
<dbReference type="EC" id="2.1.1.72" evidence="1"/>